<evidence type="ECO:0000256" key="5">
    <source>
        <dbReference type="ARBA" id="ARBA00022803"/>
    </source>
</evidence>
<evidence type="ECO:0000313" key="10">
    <source>
        <dbReference type="EMBL" id="MBN8661628.1"/>
    </source>
</evidence>
<sequence length="350" mass="40054">MSGRKLLSKNLAAALAVIILLLPCQQAQAQSKTQYNKAQNSSDSASKKVLIAQVRKLYLQHDYVKALNLLEQAQTESRYRDDYDLLFLYAKLLSRQGRYQKAIDYLERCVQLRPKLAEPRGSMAYYYFCMGKFEQAEKEASVGLTLQGSAQGFAYLRSLIGKIELYKSQGPVNSPDYLFAEEEELQHFDRKDFPIKIAILVDPAFKEYSLQFKKAVLNSFEQWRQASGGFLRYQLVSQKEARIVCKLLKYRRERGFGSILGETMRDDDEGLEDNLKFAKVEVFFSTDQDPREIEATTLHEVGHALGLNHSNNPRDIMFPTAREPFTALLTARDKNSIRKLYGIPPGAQFQ</sequence>
<dbReference type="Pfam" id="PF00413">
    <property type="entry name" value="Peptidase_M10"/>
    <property type="match status" value="1"/>
</dbReference>
<gene>
    <name evidence="10" type="ORF">J0M35_14780</name>
</gene>
<evidence type="ECO:0000256" key="4">
    <source>
        <dbReference type="ARBA" id="ARBA00022801"/>
    </source>
</evidence>
<evidence type="ECO:0000256" key="3">
    <source>
        <dbReference type="ARBA" id="ARBA00022737"/>
    </source>
</evidence>
<dbReference type="AlphaFoldDB" id="A0A8J7PH78"/>
<dbReference type="Gene3D" id="3.40.390.10">
    <property type="entry name" value="Collagenase (Catalytic Domain)"/>
    <property type="match status" value="1"/>
</dbReference>
<dbReference type="InterPro" id="IPR001818">
    <property type="entry name" value="Pept_M10_metallopeptidase"/>
</dbReference>
<feature type="domain" description="Peptidase metallopeptidase" evidence="9">
    <location>
        <begin position="185"/>
        <end position="343"/>
    </location>
</feature>
<proteinExistence type="predicted"/>
<dbReference type="InterPro" id="IPR021190">
    <property type="entry name" value="Pept_M10A"/>
</dbReference>
<keyword evidence="3" id="KW-0677">Repeat</keyword>
<dbReference type="InterPro" id="IPR019734">
    <property type="entry name" value="TPR_rpt"/>
</dbReference>
<dbReference type="GO" id="GO:0008270">
    <property type="term" value="F:zinc ion binding"/>
    <property type="evidence" value="ECO:0007669"/>
    <property type="project" value="InterPro"/>
</dbReference>
<dbReference type="SMART" id="SM00235">
    <property type="entry name" value="ZnMc"/>
    <property type="match status" value="1"/>
</dbReference>
<dbReference type="Proteomes" id="UP000664277">
    <property type="component" value="Unassembled WGS sequence"/>
</dbReference>
<protein>
    <submittedName>
        <fullName evidence="10">Matrixin family metalloprotease</fullName>
    </submittedName>
</protein>
<evidence type="ECO:0000313" key="11">
    <source>
        <dbReference type="Proteomes" id="UP000664277"/>
    </source>
</evidence>
<evidence type="ECO:0000259" key="9">
    <source>
        <dbReference type="SMART" id="SM00235"/>
    </source>
</evidence>
<evidence type="ECO:0000256" key="8">
    <source>
        <dbReference type="SAM" id="SignalP"/>
    </source>
</evidence>
<feature type="repeat" description="TPR" evidence="7">
    <location>
        <begin position="83"/>
        <end position="116"/>
    </location>
</feature>
<dbReference type="InterPro" id="IPR024079">
    <property type="entry name" value="MetalloPept_cat_dom_sf"/>
</dbReference>
<organism evidence="10 11">
    <name type="scientific">Candidatus Obscuribacter phosphatis</name>
    <dbReference type="NCBI Taxonomy" id="1906157"/>
    <lineage>
        <taxon>Bacteria</taxon>
        <taxon>Bacillati</taxon>
        <taxon>Candidatus Melainabacteria</taxon>
        <taxon>Candidatus Obscuribacterales</taxon>
        <taxon>Candidatus Obscuribacteraceae</taxon>
        <taxon>Candidatus Obscuribacter</taxon>
    </lineage>
</organism>
<dbReference type="InterPro" id="IPR006026">
    <property type="entry name" value="Peptidase_Metallo"/>
</dbReference>
<keyword evidence="2" id="KW-0479">Metal-binding</keyword>
<evidence type="ECO:0000256" key="1">
    <source>
        <dbReference type="ARBA" id="ARBA00022670"/>
    </source>
</evidence>
<dbReference type="InterPro" id="IPR013105">
    <property type="entry name" value="TPR_2"/>
</dbReference>
<dbReference type="GO" id="GO:0006508">
    <property type="term" value="P:proteolysis"/>
    <property type="evidence" value="ECO:0007669"/>
    <property type="project" value="UniProtKB-KW"/>
</dbReference>
<evidence type="ECO:0000256" key="7">
    <source>
        <dbReference type="PROSITE-ProRule" id="PRU00339"/>
    </source>
</evidence>
<accession>A0A8J7PH78</accession>
<dbReference type="SUPFAM" id="SSF55486">
    <property type="entry name" value="Metalloproteases ('zincins'), catalytic domain"/>
    <property type="match status" value="1"/>
</dbReference>
<keyword evidence="10" id="KW-0482">Metalloprotease</keyword>
<feature type="signal peptide" evidence="8">
    <location>
        <begin position="1"/>
        <end position="29"/>
    </location>
</feature>
<dbReference type="EMBL" id="JAFLCK010000022">
    <property type="protein sequence ID" value="MBN8661628.1"/>
    <property type="molecule type" value="Genomic_DNA"/>
</dbReference>
<dbReference type="GO" id="GO:0031012">
    <property type="term" value="C:extracellular matrix"/>
    <property type="evidence" value="ECO:0007669"/>
    <property type="project" value="InterPro"/>
</dbReference>
<evidence type="ECO:0000256" key="2">
    <source>
        <dbReference type="ARBA" id="ARBA00022723"/>
    </source>
</evidence>
<dbReference type="PRINTS" id="PR00138">
    <property type="entry name" value="MATRIXIN"/>
</dbReference>
<keyword evidence="8" id="KW-0732">Signal</keyword>
<keyword evidence="4" id="KW-0378">Hydrolase</keyword>
<dbReference type="GO" id="GO:0004222">
    <property type="term" value="F:metalloendopeptidase activity"/>
    <property type="evidence" value="ECO:0007669"/>
    <property type="project" value="InterPro"/>
</dbReference>
<dbReference type="SMART" id="SM00028">
    <property type="entry name" value="TPR"/>
    <property type="match status" value="2"/>
</dbReference>
<dbReference type="InterPro" id="IPR011990">
    <property type="entry name" value="TPR-like_helical_dom_sf"/>
</dbReference>
<dbReference type="Gene3D" id="1.25.40.10">
    <property type="entry name" value="Tetratricopeptide repeat domain"/>
    <property type="match status" value="1"/>
</dbReference>
<dbReference type="PROSITE" id="PS50005">
    <property type="entry name" value="TPR"/>
    <property type="match status" value="1"/>
</dbReference>
<feature type="chain" id="PRO_5035176052" evidence="8">
    <location>
        <begin position="30"/>
        <end position="350"/>
    </location>
</feature>
<dbReference type="SUPFAM" id="SSF48452">
    <property type="entry name" value="TPR-like"/>
    <property type="match status" value="1"/>
</dbReference>
<comment type="caution">
    <text evidence="10">The sequence shown here is derived from an EMBL/GenBank/DDBJ whole genome shotgun (WGS) entry which is preliminary data.</text>
</comment>
<keyword evidence="1" id="KW-0645">Protease</keyword>
<reference evidence="10" key="1">
    <citation type="submission" date="2021-02" db="EMBL/GenBank/DDBJ databases">
        <title>Genome-Resolved Metagenomics of a Microbial Community Performing Photosynthetic Biological Nutrient Removal.</title>
        <authorList>
            <person name="Mcdaniel E.A."/>
        </authorList>
    </citation>
    <scope>NUCLEOTIDE SEQUENCE</scope>
    <source>
        <strain evidence="10">UWPOB_OBS1</strain>
    </source>
</reference>
<evidence type="ECO:0000256" key="6">
    <source>
        <dbReference type="ARBA" id="ARBA00022833"/>
    </source>
</evidence>
<keyword evidence="6" id="KW-0862">Zinc</keyword>
<keyword evidence="5 7" id="KW-0802">TPR repeat</keyword>
<dbReference type="Pfam" id="PF07719">
    <property type="entry name" value="TPR_2"/>
    <property type="match status" value="1"/>
</dbReference>
<name>A0A8J7PH78_9BACT</name>